<evidence type="ECO:0000256" key="11">
    <source>
        <dbReference type="PROSITE-ProRule" id="PRU01379"/>
    </source>
</evidence>
<evidence type="ECO:0000256" key="6">
    <source>
        <dbReference type="ARBA" id="ARBA00022729"/>
    </source>
</evidence>
<evidence type="ECO:0000256" key="4">
    <source>
        <dbReference type="ARBA" id="ARBA00022670"/>
    </source>
</evidence>
<organism evidence="14 15">
    <name type="scientific">Popillia japonica</name>
    <name type="common">Japanese beetle</name>
    <dbReference type="NCBI Taxonomy" id="7064"/>
    <lineage>
        <taxon>Eukaryota</taxon>
        <taxon>Metazoa</taxon>
        <taxon>Ecdysozoa</taxon>
        <taxon>Arthropoda</taxon>
        <taxon>Hexapoda</taxon>
        <taxon>Insecta</taxon>
        <taxon>Pterygota</taxon>
        <taxon>Neoptera</taxon>
        <taxon>Endopterygota</taxon>
        <taxon>Coleoptera</taxon>
        <taxon>Polyphaga</taxon>
        <taxon>Scarabaeiformia</taxon>
        <taxon>Scarabaeidae</taxon>
        <taxon>Rutelinae</taxon>
        <taxon>Popillia</taxon>
    </lineage>
</organism>
<evidence type="ECO:0000256" key="2">
    <source>
        <dbReference type="ARBA" id="ARBA00005988"/>
    </source>
</evidence>
<dbReference type="GO" id="GO:0008270">
    <property type="term" value="F:zinc ion binding"/>
    <property type="evidence" value="ECO:0007669"/>
    <property type="project" value="InterPro"/>
</dbReference>
<dbReference type="SUPFAM" id="SSF53187">
    <property type="entry name" value="Zn-dependent exopeptidases"/>
    <property type="match status" value="1"/>
</dbReference>
<dbReference type="Gene3D" id="3.30.70.340">
    <property type="entry name" value="Metallocarboxypeptidase-like"/>
    <property type="match status" value="1"/>
</dbReference>
<dbReference type="GO" id="GO:0006508">
    <property type="term" value="P:proteolysis"/>
    <property type="evidence" value="ECO:0007669"/>
    <property type="project" value="UniProtKB-KW"/>
</dbReference>
<dbReference type="SUPFAM" id="SSF54897">
    <property type="entry name" value="Protease propeptides/inhibitors"/>
    <property type="match status" value="1"/>
</dbReference>
<keyword evidence="3 14" id="KW-0121">Carboxypeptidase</keyword>
<comment type="similarity">
    <text evidence="2 11">Belongs to the peptidase M14 family.</text>
</comment>
<evidence type="ECO:0000256" key="9">
    <source>
        <dbReference type="ARBA" id="ARBA00023049"/>
    </source>
</evidence>
<evidence type="ECO:0000256" key="3">
    <source>
        <dbReference type="ARBA" id="ARBA00022645"/>
    </source>
</evidence>
<dbReference type="PROSITE" id="PS00132">
    <property type="entry name" value="CARBOXYPEPT_ZN_1"/>
    <property type="match status" value="1"/>
</dbReference>
<proteinExistence type="inferred from homology"/>
<dbReference type="EMBL" id="JASPKY010000101">
    <property type="protein sequence ID" value="KAK9737356.1"/>
    <property type="molecule type" value="Genomic_DNA"/>
</dbReference>
<keyword evidence="15" id="KW-1185">Reference proteome</keyword>
<evidence type="ECO:0000256" key="10">
    <source>
        <dbReference type="ARBA" id="ARBA00023157"/>
    </source>
</evidence>
<dbReference type="PANTHER" id="PTHR11705">
    <property type="entry name" value="PROTEASE FAMILY M14 CARBOXYPEPTIDASE A,B"/>
    <property type="match status" value="1"/>
</dbReference>
<evidence type="ECO:0000256" key="1">
    <source>
        <dbReference type="ARBA" id="ARBA00001947"/>
    </source>
</evidence>
<accession>A0AAW1LS87</accession>
<dbReference type="InterPro" id="IPR036990">
    <property type="entry name" value="M14A-like_propep"/>
</dbReference>
<name>A0AAW1LS87_POPJA</name>
<dbReference type="InterPro" id="IPR057246">
    <property type="entry name" value="CARBOXYPEPT_ZN_1"/>
</dbReference>
<dbReference type="InterPro" id="IPR003146">
    <property type="entry name" value="M14A_act_pep"/>
</dbReference>
<dbReference type="PANTHER" id="PTHR11705:SF153">
    <property type="entry name" value="ZINC CARBOXYPEPTIDASE A 1-LIKE PROTEIN"/>
    <property type="match status" value="1"/>
</dbReference>
<dbReference type="PROSITE" id="PS52035">
    <property type="entry name" value="PEPTIDASE_M14"/>
    <property type="match status" value="1"/>
</dbReference>
<evidence type="ECO:0000256" key="5">
    <source>
        <dbReference type="ARBA" id="ARBA00022723"/>
    </source>
</evidence>
<keyword evidence="7" id="KW-0378">Hydrolase</keyword>
<comment type="caution">
    <text evidence="14">The sequence shown here is derived from an EMBL/GenBank/DDBJ whole genome shotgun (WGS) entry which is preliminary data.</text>
</comment>
<keyword evidence="9" id="KW-0482">Metalloprotease</keyword>
<dbReference type="SMART" id="SM00631">
    <property type="entry name" value="Zn_pept"/>
    <property type="match status" value="1"/>
</dbReference>
<keyword evidence="5" id="KW-0479">Metal-binding</keyword>
<dbReference type="Pfam" id="PF02244">
    <property type="entry name" value="Propep_M14"/>
    <property type="match status" value="1"/>
</dbReference>
<keyword evidence="6" id="KW-0732">Signal</keyword>
<dbReference type="GO" id="GO:0005615">
    <property type="term" value="C:extracellular space"/>
    <property type="evidence" value="ECO:0007669"/>
    <property type="project" value="TreeGrafter"/>
</dbReference>
<keyword evidence="8" id="KW-0862">Zinc</keyword>
<comment type="cofactor">
    <cofactor evidence="1">
        <name>Zn(2+)</name>
        <dbReference type="ChEBI" id="CHEBI:29105"/>
    </cofactor>
</comment>
<dbReference type="Pfam" id="PF00246">
    <property type="entry name" value="Peptidase_M14"/>
    <property type="match status" value="1"/>
</dbReference>
<dbReference type="Gene3D" id="3.40.630.10">
    <property type="entry name" value="Zn peptidases"/>
    <property type="match status" value="1"/>
</dbReference>
<evidence type="ECO:0000313" key="15">
    <source>
        <dbReference type="Proteomes" id="UP001458880"/>
    </source>
</evidence>
<comment type="caution">
    <text evidence="11">Lacks conserved residue(s) required for the propagation of feature annotation.</text>
</comment>
<dbReference type="Proteomes" id="UP001458880">
    <property type="component" value="Unassembled WGS sequence"/>
</dbReference>
<dbReference type="InterPro" id="IPR000834">
    <property type="entry name" value="Peptidase_M14"/>
</dbReference>
<feature type="domain" description="Peptidase M14" evidence="13">
    <location>
        <begin position="136"/>
        <end position="257"/>
    </location>
</feature>
<evidence type="ECO:0000256" key="8">
    <source>
        <dbReference type="ARBA" id="ARBA00022833"/>
    </source>
</evidence>
<dbReference type="FunFam" id="3.40.630.10:FF:000084">
    <property type="entry name" value="Carboxypeptidase B2"/>
    <property type="match status" value="1"/>
</dbReference>
<evidence type="ECO:0000256" key="7">
    <source>
        <dbReference type="ARBA" id="ARBA00022801"/>
    </source>
</evidence>
<evidence type="ECO:0000259" key="13">
    <source>
        <dbReference type="PROSITE" id="PS52035"/>
    </source>
</evidence>
<dbReference type="AlphaFoldDB" id="A0AAW1LS87"/>
<sequence length="257" mass="29092">MAKDNSERGLGPQQTTVNEQEETGNLRDGAEQFEMTVTCRQNETNIGSAGLMLCGTFIEIEALRELEENHIAYNFWSSAVDVHHPVDIMVPPHLTNDFQDFLDLQQLTSEVFIDNVQDRIDNEKPSVQSRAFGWNDYYRLADINAWMSSIATAYDVATLVQGGSSYEGRPIMGLRISYSASNINKTVFVEGGIHAREWISPAVSTFIIQQILTSSDPAVRRVAQSYDWYFFPVFNPDGYEYTHTTVSTKVFNYTKND</sequence>
<keyword evidence="4" id="KW-0645">Protease</keyword>
<evidence type="ECO:0000313" key="14">
    <source>
        <dbReference type="EMBL" id="KAK9737356.1"/>
    </source>
</evidence>
<protein>
    <submittedName>
        <fullName evidence="14">Zinc carboxypeptidase</fullName>
    </submittedName>
</protein>
<gene>
    <name evidence="14" type="ORF">QE152_g10771</name>
</gene>
<reference evidence="14 15" key="1">
    <citation type="journal article" date="2024" name="BMC Genomics">
        <title>De novo assembly and annotation of Popillia japonica's genome with initial clues to its potential as an invasive pest.</title>
        <authorList>
            <person name="Cucini C."/>
            <person name="Boschi S."/>
            <person name="Funari R."/>
            <person name="Cardaioli E."/>
            <person name="Iannotti N."/>
            <person name="Marturano G."/>
            <person name="Paoli F."/>
            <person name="Bruttini M."/>
            <person name="Carapelli A."/>
            <person name="Frati F."/>
            <person name="Nardi F."/>
        </authorList>
    </citation>
    <scope>NUCLEOTIDE SEQUENCE [LARGE SCALE GENOMIC DNA]</scope>
    <source>
        <strain evidence="14">DMR45628</strain>
    </source>
</reference>
<keyword evidence="10" id="KW-1015">Disulfide bond</keyword>
<dbReference type="GO" id="GO:0004181">
    <property type="term" value="F:metallocarboxypeptidase activity"/>
    <property type="evidence" value="ECO:0007669"/>
    <property type="project" value="InterPro"/>
</dbReference>
<evidence type="ECO:0000256" key="12">
    <source>
        <dbReference type="SAM" id="MobiDB-lite"/>
    </source>
</evidence>
<feature type="region of interest" description="Disordered" evidence="12">
    <location>
        <begin position="1"/>
        <end position="25"/>
    </location>
</feature>